<evidence type="ECO:0008006" key="4">
    <source>
        <dbReference type="Google" id="ProtNLM"/>
    </source>
</evidence>
<organism evidence="2 3">
    <name type="scientific">Dipteronia dyeriana</name>
    <dbReference type="NCBI Taxonomy" id="168575"/>
    <lineage>
        <taxon>Eukaryota</taxon>
        <taxon>Viridiplantae</taxon>
        <taxon>Streptophyta</taxon>
        <taxon>Embryophyta</taxon>
        <taxon>Tracheophyta</taxon>
        <taxon>Spermatophyta</taxon>
        <taxon>Magnoliopsida</taxon>
        <taxon>eudicotyledons</taxon>
        <taxon>Gunneridae</taxon>
        <taxon>Pentapetalae</taxon>
        <taxon>rosids</taxon>
        <taxon>malvids</taxon>
        <taxon>Sapindales</taxon>
        <taxon>Sapindaceae</taxon>
        <taxon>Hippocastanoideae</taxon>
        <taxon>Acereae</taxon>
        <taxon>Dipteronia</taxon>
    </lineage>
</organism>
<comment type="caution">
    <text evidence="2">The sequence shown here is derived from an EMBL/GenBank/DDBJ whole genome shotgun (WGS) entry which is preliminary data.</text>
</comment>
<dbReference type="Proteomes" id="UP001280121">
    <property type="component" value="Unassembled WGS sequence"/>
</dbReference>
<dbReference type="EMBL" id="JANJYI010000003">
    <property type="protein sequence ID" value="KAK2657675.1"/>
    <property type="molecule type" value="Genomic_DNA"/>
</dbReference>
<keyword evidence="3" id="KW-1185">Reference proteome</keyword>
<proteinExistence type="predicted"/>
<evidence type="ECO:0000313" key="2">
    <source>
        <dbReference type="EMBL" id="KAK2657675.1"/>
    </source>
</evidence>
<protein>
    <recommendedName>
        <fullName evidence="4">Josephin-like protein</fullName>
    </recommendedName>
</protein>
<dbReference type="PANTHER" id="PTHR34996">
    <property type="entry name" value="OS06G0327400 PROTEIN"/>
    <property type="match status" value="1"/>
</dbReference>
<reference evidence="2" key="1">
    <citation type="journal article" date="2023" name="Plant J.">
        <title>Genome sequences and population genomics provide insights into the demographic history, inbreeding, and mutation load of two 'living fossil' tree species of Dipteronia.</title>
        <authorList>
            <person name="Feng Y."/>
            <person name="Comes H.P."/>
            <person name="Chen J."/>
            <person name="Zhu S."/>
            <person name="Lu R."/>
            <person name="Zhang X."/>
            <person name="Li P."/>
            <person name="Qiu J."/>
            <person name="Olsen K.M."/>
            <person name="Qiu Y."/>
        </authorList>
    </citation>
    <scope>NUCLEOTIDE SEQUENCE</scope>
    <source>
        <strain evidence="2">KIB01</strain>
    </source>
</reference>
<evidence type="ECO:0000313" key="3">
    <source>
        <dbReference type="Proteomes" id="UP001280121"/>
    </source>
</evidence>
<sequence>MSYYNRVGKTRTYSRHGSCRGFKLNQRRFSVQGLRAKFVYLFRILSRWRYSCAQALKSAKKGTTKRSTSSHIFPRNNSNSRRSLVMVDSSSSSSSSLKNNCRLRSFARSNSFYSEAIADCLEFIKRSSISIDDHQKPVNPY</sequence>
<feature type="region of interest" description="Disordered" evidence="1">
    <location>
        <begin position="60"/>
        <end position="98"/>
    </location>
</feature>
<gene>
    <name evidence="2" type="ORF">Ddye_010727</name>
</gene>
<evidence type="ECO:0000256" key="1">
    <source>
        <dbReference type="SAM" id="MobiDB-lite"/>
    </source>
</evidence>
<dbReference type="AlphaFoldDB" id="A0AAD9XDR7"/>
<name>A0AAD9XDR7_9ROSI</name>
<accession>A0AAD9XDR7</accession>
<feature type="compositionally biased region" description="Polar residues" evidence="1">
    <location>
        <begin position="65"/>
        <end position="82"/>
    </location>
</feature>
<dbReference type="PANTHER" id="PTHR34996:SF3">
    <property type="entry name" value="OS06G0327400 PROTEIN"/>
    <property type="match status" value="1"/>
</dbReference>